<feature type="transmembrane region" description="Helical" evidence="7">
    <location>
        <begin position="237"/>
        <end position="254"/>
    </location>
</feature>
<dbReference type="PANTHER" id="PTHR10778">
    <property type="entry name" value="SOLUTE CARRIER FAMILY 35 MEMBER B"/>
    <property type="match status" value="1"/>
</dbReference>
<dbReference type="EMBL" id="JAUEPT010000138">
    <property type="protein sequence ID" value="KAK0430657.1"/>
    <property type="molecule type" value="Genomic_DNA"/>
</dbReference>
<dbReference type="InterPro" id="IPR013657">
    <property type="entry name" value="SCL35B1-4/HUT1"/>
</dbReference>
<keyword evidence="2" id="KW-0813">Transport</keyword>
<feature type="transmembrane region" description="Helical" evidence="7">
    <location>
        <begin position="57"/>
        <end position="79"/>
    </location>
</feature>
<evidence type="ECO:0000256" key="1">
    <source>
        <dbReference type="ARBA" id="ARBA00004127"/>
    </source>
</evidence>
<feature type="transmembrane region" description="Helical" evidence="7">
    <location>
        <begin position="195"/>
        <end position="217"/>
    </location>
</feature>
<comment type="subcellular location">
    <subcellularLocation>
        <location evidence="1">Endomembrane system</location>
        <topology evidence="1">Multi-pass membrane protein</topology>
    </subcellularLocation>
</comment>
<dbReference type="PANTHER" id="PTHR10778:SF4">
    <property type="entry name" value="NUCLEOTIDE SUGAR TRANSPORTER SLC35B4"/>
    <property type="match status" value="1"/>
</dbReference>
<evidence type="ECO:0000256" key="5">
    <source>
        <dbReference type="ARBA" id="ARBA00022989"/>
    </source>
</evidence>
<proteinExistence type="predicted"/>
<dbReference type="GO" id="GO:0005789">
    <property type="term" value="C:endoplasmic reticulum membrane"/>
    <property type="evidence" value="ECO:0007669"/>
    <property type="project" value="TreeGrafter"/>
</dbReference>
<evidence type="ECO:0000256" key="3">
    <source>
        <dbReference type="ARBA" id="ARBA00022597"/>
    </source>
</evidence>
<keyword evidence="4 7" id="KW-0812">Transmembrane</keyword>
<evidence type="ECO:0000256" key="4">
    <source>
        <dbReference type="ARBA" id="ARBA00022692"/>
    </source>
</evidence>
<feature type="transmembrane region" description="Helical" evidence="7">
    <location>
        <begin position="315"/>
        <end position="332"/>
    </location>
</feature>
<evidence type="ECO:0000313" key="8">
    <source>
        <dbReference type="EMBL" id="KAK0430657.1"/>
    </source>
</evidence>
<reference evidence="8" key="1">
    <citation type="submission" date="2023-06" db="EMBL/GenBank/DDBJ databases">
        <authorList>
            <consortium name="Lawrence Berkeley National Laboratory"/>
            <person name="Ahrendt S."/>
            <person name="Sahu N."/>
            <person name="Indic B."/>
            <person name="Wong-Bajracharya J."/>
            <person name="Merenyi Z."/>
            <person name="Ke H.-M."/>
            <person name="Monk M."/>
            <person name="Kocsube S."/>
            <person name="Drula E."/>
            <person name="Lipzen A."/>
            <person name="Balint B."/>
            <person name="Henrissat B."/>
            <person name="Andreopoulos B."/>
            <person name="Martin F.M."/>
            <person name="Harder C.B."/>
            <person name="Rigling D."/>
            <person name="Ford K.L."/>
            <person name="Foster G.D."/>
            <person name="Pangilinan J."/>
            <person name="Papanicolaou A."/>
            <person name="Barry K."/>
            <person name="LaButti K."/>
            <person name="Viragh M."/>
            <person name="Koriabine M."/>
            <person name="Yan M."/>
            <person name="Riley R."/>
            <person name="Champramary S."/>
            <person name="Plett K.L."/>
            <person name="Tsai I.J."/>
            <person name="Slot J."/>
            <person name="Sipos G."/>
            <person name="Plett J."/>
            <person name="Nagy L.G."/>
            <person name="Grigoriev I.V."/>
        </authorList>
    </citation>
    <scope>NUCLEOTIDE SEQUENCE</scope>
    <source>
        <strain evidence="8">FPL87.14</strain>
    </source>
</reference>
<evidence type="ECO:0000256" key="6">
    <source>
        <dbReference type="ARBA" id="ARBA00023136"/>
    </source>
</evidence>
<name>A0AA39IUC8_9AGAR</name>
<comment type="caution">
    <text evidence="8">The sequence shown here is derived from an EMBL/GenBank/DDBJ whole genome shotgun (WGS) entry which is preliminary data.</text>
</comment>
<keyword evidence="9" id="KW-1185">Reference proteome</keyword>
<keyword evidence="5 7" id="KW-1133">Transmembrane helix</keyword>
<organism evidence="8 9">
    <name type="scientific">Armillaria borealis</name>
    <dbReference type="NCBI Taxonomy" id="47425"/>
    <lineage>
        <taxon>Eukaryota</taxon>
        <taxon>Fungi</taxon>
        <taxon>Dikarya</taxon>
        <taxon>Basidiomycota</taxon>
        <taxon>Agaricomycotina</taxon>
        <taxon>Agaricomycetes</taxon>
        <taxon>Agaricomycetidae</taxon>
        <taxon>Agaricales</taxon>
        <taxon>Marasmiineae</taxon>
        <taxon>Physalacriaceae</taxon>
        <taxon>Armillaria</taxon>
    </lineage>
</organism>
<evidence type="ECO:0000256" key="7">
    <source>
        <dbReference type="SAM" id="Phobius"/>
    </source>
</evidence>
<dbReference type="Proteomes" id="UP001175226">
    <property type="component" value="Unassembled WGS sequence"/>
</dbReference>
<sequence length="342" mass="37579">MLIFDEGHKHTGHVCLTVAFDVGWRYTTTTVYDWLATLGLVFGGCCSNAVSLEQLTTYYPTAGSLITFFQFSIIALYGLPKHTIWTPYGPRLAPTRIPISRYLIQVALFYIISLLNNAAFAYQIPMSVHIIFRSGGLIVSMILGWSVVGKKYAFLSAHNTILSDDVLSVLLVTLGVACTTLSASNSSSNESHTGLSTYLTGISILSLALVLSGFLGLVQDRTYSKYSSASSWQESMFYLHFLALPMFLFIRSDLATQFRVVHAGPKISVCVAGMNRLTTRVNSLTVTLVLVVRKAVSLVLSVAMRQTANNVDMRLLWAGAAMVLLGTIWYSLRGKKAKTKQE</sequence>
<feature type="transmembrane region" description="Helical" evidence="7">
    <location>
        <begin position="167"/>
        <end position="183"/>
    </location>
</feature>
<dbReference type="Pfam" id="PF08449">
    <property type="entry name" value="UAA"/>
    <property type="match status" value="1"/>
</dbReference>
<gene>
    <name evidence="8" type="ORF">EV421DRAFT_1893504</name>
</gene>
<dbReference type="GO" id="GO:0000139">
    <property type="term" value="C:Golgi membrane"/>
    <property type="evidence" value="ECO:0007669"/>
    <property type="project" value="TreeGrafter"/>
</dbReference>
<feature type="transmembrane region" description="Helical" evidence="7">
    <location>
        <begin position="284"/>
        <end position="303"/>
    </location>
</feature>
<feature type="transmembrane region" description="Helical" evidence="7">
    <location>
        <begin position="99"/>
        <end position="118"/>
    </location>
</feature>
<feature type="transmembrane region" description="Helical" evidence="7">
    <location>
        <begin position="31"/>
        <end position="50"/>
    </location>
</feature>
<evidence type="ECO:0000313" key="9">
    <source>
        <dbReference type="Proteomes" id="UP001175226"/>
    </source>
</evidence>
<feature type="transmembrane region" description="Helical" evidence="7">
    <location>
        <begin position="130"/>
        <end position="147"/>
    </location>
</feature>
<keyword evidence="6 7" id="KW-0472">Membrane</keyword>
<dbReference type="GO" id="GO:0005462">
    <property type="term" value="F:UDP-N-acetylglucosamine transmembrane transporter activity"/>
    <property type="evidence" value="ECO:0007669"/>
    <property type="project" value="TreeGrafter"/>
</dbReference>
<keyword evidence="3" id="KW-0762">Sugar transport</keyword>
<dbReference type="GO" id="GO:0005464">
    <property type="term" value="F:UDP-xylose transmembrane transporter activity"/>
    <property type="evidence" value="ECO:0007669"/>
    <property type="project" value="TreeGrafter"/>
</dbReference>
<accession>A0AA39IUC8</accession>
<protein>
    <submittedName>
        <fullName evidence="8">UAA transporter</fullName>
    </submittedName>
</protein>
<evidence type="ECO:0000256" key="2">
    <source>
        <dbReference type="ARBA" id="ARBA00022448"/>
    </source>
</evidence>
<dbReference type="AlphaFoldDB" id="A0AA39IUC8"/>